<dbReference type="Pfam" id="PF06813">
    <property type="entry name" value="Nodulin-like"/>
    <property type="match status" value="1"/>
</dbReference>
<keyword evidence="3 5" id="KW-1133">Transmembrane helix</keyword>
<organism evidence="8 9">
    <name type="scientific">Trifolium subterraneum</name>
    <name type="common">Subterranean clover</name>
    <dbReference type="NCBI Taxonomy" id="3900"/>
    <lineage>
        <taxon>Eukaryota</taxon>
        <taxon>Viridiplantae</taxon>
        <taxon>Streptophyta</taxon>
        <taxon>Embryophyta</taxon>
        <taxon>Tracheophyta</taxon>
        <taxon>Spermatophyta</taxon>
        <taxon>Magnoliopsida</taxon>
        <taxon>eudicotyledons</taxon>
        <taxon>Gunneridae</taxon>
        <taxon>Pentapetalae</taxon>
        <taxon>rosids</taxon>
        <taxon>fabids</taxon>
        <taxon>Fabales</taxon>
        <taxon>Fabaceae</taxon>
        <taxon>Papilionoideae</taxon>
        <taxon>50 kb inversion clade</taxon>
        <taxon>NPAAA clade</taxon>
        <taxon>Hologalegina</taxon>
        <taxon>IRL clade</taxon>
        <taxon>Trifolieae</taxon>
        <taxon>Trifolium</taxon>
    </lineage>
</organism>
<dbReference type="OrthoDB" id="410267at2759"/>
<protein>
    <recommendedName>
        <fullName evidence="7">Nodulin-like domain-containing protein</fullName>
    </recommendedName>
</protein>
<comment type="subcellular location">
    <subcellularLocation>
        <location evidence="1">Membrane</location>
        <topology evidence="1">Multi-pass membrane protein</topology>
    </subcellularLocation>
</comment>
<dbReference type="EMBL" id="DF973350">
    <property type="protein sequence ID" value="GAU27286.1"/>
    <property type="molecule type" value="Genomic_DNA"/>
</dbReference>
<sequence>MASSTLQWLSLVGIIWLQVINGTNSNFPAYSSQLKQLLSISQIQLNNLAFASDAGKLFGWFSGLAAIYLPLWLVLTIGSFLGLIGYAFVGSTPSVMSLPYETFYPIAKLPLD</sequence>
<evidence type="ECO:0000256" key="1">
    <source>
        <dbReference type="ARBA" id="ARBA00004141"/>
    </source>
</evidence>
<evidence type="ECO:0000256" key="3">
    <source>
        <dbReference type="ARBA" id="ARBA00022989"/>
    </source>
</evidence>
<dbReference type="PANTHER" id="PTHR21576">
    <property type="entry name" value="UNCHARACTERIZED NODULIN-LIKE PROTEIN"/>
    <property type="match status" value="1"/>
</dbReference>
<keyword evidence="6" id="KW-0732">Signal</keyword>
<feature type="chain" id="PRO_5016314595" description="Nodulin-like domain-containing protein" evidence="6">
    <location>
        <begin position="26"/>
        <end position="112"/>
    </location>
</feature>
<evidence type="ECO:0000313" key="8">
    <source>
        <dbReference type="EMBL" id="GAU27286.1"/>
    </source>
</evidence>
<evidence type="ECO:0000259" key="7">
    <source>
        <dbReference type="Pfam" id="PF06813"/>
    </source>
</evidence>
<feature type="transmembrane region" description="Helical" evidence="5">
    <location>
        <begin position="67"/>
        <end position="89"/>
    </location>
</feature>
<evidence type="ECO:0000256" key="6">
    <source>
        <dbReference type="SAM" id="SignalP"/>
    </source>
</evidence>
<gene>
    <name evidence="8" type="ORF">TSUD_125660</name>
</gene>
<feature type="domain" description="Nodulin-like" evidence="7">
    <location>
        <begin position="7"/>
        <end position="89"/>
    </location>
</feature>
<keyword evidence="4 5" id="KW-0472">Membrane</keyword>
<dbReference type="Proteomes" id="UP000242715">
    <property type="component" value="Unassembled WGS sequence"/>
</dbReference>
<reference evidence="9" key="1">
    <citation type="journal article" date="2017" name="Front. Plant Sci.">
        <title>Climate Clever Clovers: New Paradigm to Reduce the Environmental Footprint of Ruminants by Breeding Low Methanogenic Forages Utilizing Haplotype Variation.</title>
        <authorList>
            <person name="Kaur P."/>
            <person name="Appels R."/>
            <person name="Bayer P.E."/>
            <person name="Keeble-Gagnere G."/>
            <person name="Wang J."/>
            <person name="Hirakawa H."/>
            <person name="Shirasawa K."/>
            <person name="Vercoe P."/>
            <person name="Stefanova K."/>
            <person name="Durmic Z."/>
            <person name="Nichols P."/>
            <person name="Revell C."/>
            <person name="Isobe S.N."/>
            <person name="Edwards D."/>
            <person name="Erskine W."/>
        </authorList>
    </citation>
    <scope>NUCLEOTIDE SEQUENCE [LARGE SCALE GENOMIC DNA]</scope>
    <source>
        <strain evidence="9">cv. Daliak</strain>
    </source>
</reference>
<evidence type="ECO:0000256" key="2">
    <source>
        <dbReference type="ARBA" id="ARBA00022692"/>
    </source>
</evidence>
<accession>A0A2Z6M5I1</accession>
<dbReference type="PANTHER" id="PTHR21576:SF11">
    <property type="entry name" value="MAJOR FACILITATOR SUPERFAMILY PROTEIN"/>
    <property type="match status" value="1"/>
</dbReference>
<proteinExistence type="predicted"/>
<evidence type="ECO:0000256" key="5">
    <source>
        <dbReference type="SAM" id="Phobius"/>
    </source>
</evidence>
<keyword evidence="2 5" id="KW-0812">Transmembrane</keyword>
<keyword evidence="9" id="KW-1185">Reference proteome</keyword>
<dbReference type="AlphaFoldDB" id="A0A2Z6M5I1"/>
<evidence type="ECO:0000256" key="4">
    <source>
        <dbReference type="ARBA" id="ARBA00023136"/>
    </source>
</evidence>
<evidence type="ECO:0000313" key="9">
    <source>
        <dbReference type="Proteomes" id="UP000242715"/>
    </source>
</evidence>
<name>A0A2Z6M5I1_TRISU</name>
<feature type="signal peptide" evidence="6">
    <location>
        <begin position="1"/>
        <end position="25"/>
    </location>
</feature>
<dbReference type="GO" id="GO:0016020">
    <property type="term" value="C:membrane"/>
    <property type="evidence" value="ECO:0007669"/>
    <property type="project" value="UniProtKB-SubCell"/>
</dbReference>
<dbReference type="InterPro" id="IPR010658">
    <property type="entry name" value="Nodulin-like"/>
</dbReference>